<evidence type="ECO:0000313" key="3">
    <source>
        <dbReference type="EMBL" id="KAE8129753.1"/>
    </source>
</evidence>
<evidence type="ECO:0000313" key="4">
    <source>
        <dbReference type="Proteomes" id="UP000325415"/>
    </source>
</evidence>
<sequence>MATNTQDSSTWLPLSGLQPGFAGNRAVALAPESFDGTTLTTLDDSGTEIRHEFADGRLHWTITNSGQTGTDEFEAYAVDDELFYIQVHHESIPDEAVSIVFDLRAGTCLSVLSFAGDAPEGVEPGPTAVKQKFVPSIILEHTGERGALPHRTDTLIGRRIHWQYSDTHSYEHIYLNEDWYTWHCLAGPEVGQADTDLCSYFELRKGIYVFAWREKVISCASVTIADHRDASAIRSWGVLFGPNDDGTGFIHFTFGAKGRLASVTPGITPID</sequence>
<gene>
    <name evidence="3" type="ORF">DDE84_02880</name>
</gene>
<accession>A0A5N6RYE1</accession>
<feature type="domain" description="MoaF C-terminal" evidence="2">
    <location>
        <begin position="151"/>
        <end position="262"/>
    </location>
</feature>
<dbReference type="RefSeq" id="WP_152580238.1">
    <property type="nucleotide sequence ID" value="NZ_JALCCS010000016.1"/>
</dbReference>
<feature type="domain" description="Molybdenum cofactor biosynthesis protein F N-terminal" evidence="1">
    <location>
        <begin position="9"/>
        <end position="113"/>
    </location>
</feature>
<dbReference type="Gene3D" id="2.40.128.20">
    <property type="match status" value="1"/>
</dbReference>
<evidence type="ECO:0000259" key="1">
    <source>
        <dbReference type="Pfam" id="PF10703"/>
    </source>
</evidence>
<evidence type="ECO:0000259" key="2">
    <source>
        <dbReference type="Pfam" id="PF17409"/>
    </source>
</evidence>
<reference evidence="3 4" key="1">
    <citation type="submission" date="2018-04" db="EMBL/GenBank/DDBJ databases">
        <authorList>
            <person name="Eckel V.P."/>
            <person name="Vogel R.F."/>
        </authorList>
    </citation>
    <scope>NUCLEOTIDE SEQUENCE [LARGE SCALE GENOMIC DNA]</scope>
    <source>
        <strain evidence="4">TMW 2.1764</strain>
    </source>
</reference>
<dbReference type="Proteomes" id="UP000325415">
    <property type="component" value="Unassembled WGS sequence"/>
</dbReference>
<dbReference type="Pfam" id="PF10703">
    <property type="entry name" value="MoaF"/>
    <property type="match status" value="1"/>
</dbReference>
<dbReference type="OrthoDB" id="2560583at2"/>
<dbReference type="GeneID" id="78126637"/>
<dbReference type="InterPro" id="IPR024724">
    <property type="entry name" value="MoaF_N"/>
</dbReference>
<dbReference type="Pfam" id="PF17409">
    <property type="entry name" value="MoaF_C"/>
    <property type="match status" value="1"/>
</dbReference>
<organism evidence="3 4">
    <name type="scientific">Bifidobacterium tibiigranuli</name>
    <dbReference type="NCBI Taxonomy" id="2172043"/>
    <lineage>
        <taxon>Bacteria</taxon>
        <taxon>Bacillati</taxon>
        <taxon>Actinomycetota</taxon>
        <taxon>Actinomycetes</taxon>
        <taxon>Bifidobacteriales</taxon>
        <taxon>Bifidobacteriaceae</taxon>
        <taxon>Bifidobacterium</taxon>
    </lineage>
</organism>
<dbReference type="AlphaFoldDB" id="A0A5N6RYE1"/>
<name>A0A5N6RYE1_9BIFI</name>
<dbReference type="EMBL" id="QDAG01000002">
    <property type="protein sequence ID" value="KAE8129753.1"/>
    <property type="molecule type" value="Genomic_DNA"/>
</dbReference>
<proteinExistence type="predicted"/>
<dbReference type="InterPro" id="IPR012674">
    <property type="entry name" value="Calycin"/>
</dbReference>
<comment type="caution">
    <text evidence="3">The sequence shown here is derived from an EMBL/GenBank/DDBJ whole genome shotgun (WGS) entry which is preliminary data.</text>
</comment>
<keyword evidence="4" id="KW-1185">Reference proteome</keyword>
<dbReference type="InterPro" id="IPR035348">
    <property type="entry name" value="MoaF_C"/>
</dbReference>
<protein>
    <submittedName>
        <fullName evidence="3">Molybdenum cofactor biosynthesis protein MoaF</fullName>
    </submittedName>
</protein>